<dbReference type="EMBL" id="VLLI01000012">
    <property type="protein sequence ID" value="TWI96642.1"/>
    <property type="molecule type" value="Genomic_DNA"/>
</dbReference>
<name>A0A562TSX0_9SPHI</name>
<keyword evidence="2" id="KW-1185">Reference proteome</keyword>
<organism evidence="1 2">
    <name type="scientific">Mucilaginibacter frigoritolerans</name>
    <dbReference type="NCBI Taxonomy" id="652788"/>
    <lineage>
        <taxon>Bacteria</taxon>
        <taxon>Pseudomonadati</taxon>
        <taxon>Bacteroidota</taxon>
        <taxon>Sphingobacteriia</taxon>
        <taxon>Sphingobacteriales</taxon>
        <taxon>Sphingobacteriaceae</taxon>
        <taxon>Mucilaginibacter</taxon>
    </lineage>
</organism>
<reference evidence="1 2" key="1">
    <citation type="submission" date="2019-07" db="EMBL/GenBank/DDBJ databases">
        <title>Genomic Encyclopedia of Archaeal and Bacterial Type Strains, Phase II (KMG-II): from individual species to whole genera.</title>
        <authorList>
            <person name="Goeker M."/>
        </authorList>
    </citation>
    <scope>NUCLEOTIDE SEQUENCE [LARGE SCALE GENOMIC DNA]</scope>
    <source>
        <strain evidence="1 2">ATCC BAA-1854</strain>
    </source>
</reference>
<accession>A0A562TSX0</accession>
<evidence type="ECO:0000313" key="2">
    <source>
        <dbReference type="Proteomes" id="UP000317010"/>
    </source>
</evidence>
<dbReference type="OrthoDB" id="1036397at2"/>
<protein>
    <submittedName>
        <fullName evidence="1">Uncharacterized protein</fullName>
    </submittedName>
</protein>
<proteinExistence type="predicted"/>
<dbReference type="Proteomes" id="UP000317010">
    <property type="component" value="Unassembled WGS sequence"/>
</dbReference>
<evidence type="ECO:0000313" key="1">
    <source>
        <dbReference type="EMBL" id="TWI96642.1"/>
    </source>
</evidence>
<dbReference type="RefSeq" id="WP_144914934.1">
    <property type="nucleotide sequence ID" value="NZ_VLLI01000012.1"/>
</dbReference>
<gene>
    <name evidence="1" type="ORF">JN11_03753</name>
</gene>
<sequence length="72" mass="8320">MMEILVFKTNVTSKKKVSMVAPLLTSFPTIRQWNFDLQDRDKVLRIESTELNPASVELLLLTAGFNCRELDY</sequence>
<comment type="caution">
    <text evidence="1">The sequence shown here is derived from an EMBL/GenBank/DDBJ whole genome shotgun (WGS) entry which is preliminary data.</text>
</comment>
<dbReference type="AlphaFoldDB" id="A0A562TSX0"/>